<dbReference type="EMBL" id="DWWV01000046">
    <property type="protein sequence ID" value="HJC10007.1"/>
    <property type="molecule type" value="Genomic_DNA"/>
</dbReference>
<organism evidence="1 2">
    <name type="scientific">Candidatus Blautia merdigallinarum</name>
    <dbReference type="NCBI Taxonomy" id="2838495"/>
    <lineage>
        <taxon>Bacteria</taxon>
        <taxon>Bacillati</taxon>
        <taxon>Bacillota</taxon>
        <taxon>Clostridia</taxon>
        <taxon>Lachnospirales</taxon>
        <taxon>Lachnospiraceae</taxon>
        <taxon>Blautia</taxon>
    </lineage>
</organism>
<evidence type="ECO:0000313" key="2">
    <source>
        <dbReference type="Proteomes" id="UP000823893"/>
    </source>
</evidence>
<proteinExistence type="predicted"/>
<accession>A0A9D2N3K6</accession>
<dbReference type="Proteomes" id="UP000823893">
    <property type="component" value="Unassembled WGS sequence"/>
</dbReference>
<reference evidence="1" key="1">
    <citation type="journal article" date="2021" name="PeerJ">
        <title>Extensive microbial diversity within the chicken gut microbiome revealed by metagenomics and culture.</title>
        <authorList>
            <person name="Gilroy R."/>
            <person name="Ravi A."/>
            <person name="Getino M."/>
            <person name="Pursley I."/>
            <person name="Horton D.L."/>
            <person name="Alikhan N.F."/>
            <person name="Baker D."/>
            <person name="Gharbi K."/>
            <person name="Hall N."/>
            <person name="Watson M."/>
            <person name="Adriaenssens E.M."/>
            <person name="Foster-Nyarko E."/>
            <person name="Jarju S."/>
            <person name="Secka A."/>
            <person name="Antonio M."/>
            <person name="Oren A."/>
            <person name="Chaudhuri R.R."/>
            <person name="La Ragione R."/>
            <person name="Hildebrand F."/>
            <person name="Pallen M.J."/>
        </authorList>
    </citation>
    <scope>NUCLEOTIDE SEQUENCE</scope>
    <source>
        <strain evidence="1">ChiSxjej6B18-287</strain>
    </source>
</reference>
<comment type="caution">
    <text evidence="1">The sequence shown here is derived from an EMBL/GenBank/DDBJ whole genome shotgun (WGS) entry which is preliminary data.</text>
</comment>
<sequence>MLNNWNFWLSLITAITAILAVVLSVEQIRLSNKQHLFERRLNAYMIVSGLVGLYQEHRNLIERKREDEPQYAIDHEFIWLTNNAYMEAQSEVIVHPLEQPYQKEFLQKREELRSLATEIRLIFKSPVNELYGKFIECYEVTLFRMYQYQIVIDRMMKENEKTPMTREELQKIFPEKEQRLIMYDAMEELKVSYKALIDQKADEKITKYIRLK</sequence>
<evidence type="ECO:0000313" key="1">
    <source>
        <dbReference type="EMBL" id="HJC10007.1"/>
    </source>
</evidence>
<protein>
    <submittedName>
        <fullName evidence="1">Uncharacterized protein</fullName>
    </submittedName>
</protein>
<dbReference type="AlphaFoldDB" id="A0A9D2N3K6"/>
<name>A0A9D2N3K6_9FIRM</name>
<reference evidence="1" key="2">
    <citation type="submission" date="2021-04" db="EMBL/GenBank/DDBJ databases">
        <authorList>
            <person name="Gilroy R."/>
        </authorList>
    </citation>
    <scope>NUCLEOTIDE SEQUENCE</scope>
    <source>
        <strain evidence="1">ChiSxjej6B18-287</strain>
    </source>
</reference>
<gene>
    <name evidence="1" type="ORF">H9935_04235</name>
</gene>